<feature type="domain" description="C2H2-type" evidence="9">
    <location>
        <begin position="523"/>
        <end position="550"/>
    </location>
</feature>
<dbReference type="PANTHER" id="PTHR24379:SF121">
    <property type="entry name" value="C2H2-TYPE DOMAIN-CONTAINING PROTEIN"/>
    <property type="match status" value="1"/>
</dbReference>
<organism evidence="10 11">
    <name type="scientific">Pichia inconspicua</name>
    <dbReference type="NCBI Taxonomy" id="52247"/>
    <lineage>
        <taxon>Eukaryota</taxon>
        <taxon>Fungi</taxon>
        <taxon>Dikarya</taxon>
        <taxon>Ascomycota</taxon>
        <taxon>Saccharomycotina</taxon>
        <taxon>Pichiomycetes</taxon>
        <taxon>Pichiales</taxon>
        <taxon>Pichiaceae</taxon>
        <taxon>Pichia</taxon>
    </lineage>
</organism>
<keyword evidence="5" id="KW-0862">Zinc</keyword>
<evidence type="ECO:0000313" key="11">
    <source>
        <dbReference type="Proteomes" id="UP000307173"/>
    </source>
</evidence>
<dbReference type="Gene3D" id="3.30.160.60">
    <property type="entry name" value="Classic Zinc Finger"/>
    <property type="match status" value="2"/>
</dbReference>
<reference evidence="10 11" key="1">
    <citation type="journal article" date="2019" name="Front. Genet.">
        <title>Whole-Genome Sequencing of the Opportunistic Yeast Pathogen Candida inconspicua Uncovers Its Hybrid Origin.</title>
        <authorList>
            <person name="Mixao V."/>
            <person name="Hansen A.P."/>
            <person name="Saus E."/>
            <person name="Boekhout T."/>
            <person name="Lass-Florl C."/>
            <person name="Gabaldon T."/>
        </authorList>
    </citation>
    <scope>NUCLEOTIDE SEQUENCE [LARGE SCALE GENOMIC DNA]</scope>
    <source>
        <strain evidence="10 11">CBS 180</strain>
    </source>
</reference>
<evidence type="ECO:0000256" key="4">
    <source>
        <dbReference type="ARBA" id="ARBA00022771"/>
    </source>
</evidence>
<comment type="caution">
    <text evidence="10">The sequence shown here is derived from an EMBL/GenBank/DDBJ whole genome shotgun (WGS) entry which is preliminary data.</text>
</comment>
<evidence type="ECO:0000256" key="1">
    <source>
        <dbReference type="ARBA" id="ARBA00004123"/>
    </source>
</evidence>
<sequence>MELNWNQEDSIYSFFKDPNDLNGNGINNVQYPDNPLYSNPLKINSNSSKHSEFKIVPLPDDIFGFDPEINQQKNIQIPTNNNNNPLNLSFNIDNYLKADIDTDFNTVPGFNDIIEPEFVGEDIEKVLLDLGISEPPSKDPNFQPQDNNETNKRNTHKRQLSGSAIFGFVGEGDNTQLSIPGVEPVQFINKKPMYKDITNFNNLSPTSNNRQNQSNSNYYESNTPFTPKKQKITTQEKPDYYVSTGNPKSYKFPPSPPRGTFSFPNKENSTNEVKKTVKTNIFNPGVNTNCKPLPIPIPVRSDPSNESQLENLQIFTSSPLKSTSQTPIPTSPLNNIPKSSPLKNNLFQTPLTSPRKNNLVSQIGTQSKFKISKSPLKTEDTTILLDDNDENDNDKTISEMATPLKRSNVTYDYMNTPTKMKVLFSGSTATDGSTKENGSPQRSYLITQKMKGFNKRSMVRKKPTIASTLATGTLDQYFVGPDENKKFICKFFDKEVQSVCNREFGRISNIRAHIQTHLSDRPFVCDICQKAFVRNHDLKRHKNSHTGVANTCPCGKTFPRADALKRHRMRNICIGGIERDEGVIKPTDNDNSKITDKLTAENVNQLLNTINKDQNFYDDKHQTDTMNSHNRSHRSSVPQITERIPLQPQSTSHRSSVPQINESVPSQSNPVPVFNGYQREETPIIQTRTEIQKQQADMTALFNFSEIPVIDGDFDFELEDSLVM</sequence>
<feature type="compositionally biased region" description="Low complexity" evidence="8">
    <location>
        <begin position="207"/>
        <end position="222"/>
    </location>
</feature>
<feature type="region of interest" description="Disordered" evidence="8">
    <location>
        <begin position="645"/>
        <end position="671"/>
    </location>
</feature>
<feature type="domain" description="C2H2-type" evidence="9">
    <location>
        <begin position="487"/>
        <end position="522"/>
    </location>
</feature>
<keyword evidence="6" id="KW-0539">Nucleus</keyword>
<comment type="subcellular location">
    <subcellularLocation>
        <location evidence="1">Nucleus</location>
    </subcellularLocation>
</comment>
<keyword evidence="2" id="KW-0479">Metal-binding</keyword>
<feature type="region of interest" description="Disordered" evidence="8">
    <location>
        <begin position="131"/>
        <end position="159"/>
    </location>
</feature>
<accession>A0A4T0X4C3</accession>
<dbReference type="EMBL" id="SELW01000193">
    <property type="protein sequence ID" value="TID30125.1"/>
    <property type="molecule type" value="Genomic_DNA"/>
</dbReference>
<dbReference type="PROSITE" id="PS00028">
    <property type="entry name" value="ZINC_FINGER_C2H2_1"/>
    <property type="match status" value="1"/>
</dbReference>
<dbReference type="SMART" id="SM00355">
    <property type="entry name" value="ZnF_C2H2"/>
    <property type="match status" value="2"/>
</dbReference>
<dbReference type="InterPro" id="IPR036236">
    <property type="entry name" value="Znf_C2H2_sf"/>
</dbReference>
<evidence type="ECO:0000256" key="3">
    <source>
        <dbReference type="ARBA" id="ARBA00022737"/>
    </source>
</evidence>
<proteinExistence type="predicted"/>
<evidence type="ECO:0000256" key="7">
    <source>
        <dbReference type="PROSITE-ProRule" id="PRU00042"/>
    </source>
</evidence>
<protein>
    <recommendedName>
        <fullName evidence="9">C2H2-type domain-containing protein</fullName>
    </recommendedName>
</protein>
<dbReference type="SUPFAM" id="SSF57667">
    <property type="entry name" value="beta-beta-alpha zinc fingers"/>
    <property type="match status" value="1"/>
</dbReference>
<feature type="compositionally biased region" description="Polar residues" evidence="8">
    <location>
        <begin position="262"/>
        <end position="271"/>
    </location>
</feature>
<name>A0A4T0X4C3_9ASCO</name>
<dbReference type="STRING" id="52247.A0A4T0X4C3"/>
<evidence type="ECO:0000256" key="5">
    <source>
        <dbReference type="ARBA" id="ARBA00022833"/>
    </source>
</evidence>
<dbReference type="InterPro" id="IPR013087">
    <property type="entry name" value="Znf_C2H2_type"/>
</dbReference>
<keyword evidence="11" id="KW-1185">Reference proteome</keyword>
<evidence type="ECO:0000313" key="10">
    <source>
        <dbReference type="EMBL" id="TID30125.1"/>
    </source>
</evidence>
<evidence type="ECO:0000256" key="6">
    <source>
        <dbReference type="ARBA" id="ARBA00023242"/>
    </source>
</evidence>
<feature type="compositionally biased region" description="Polar residues" evidence="8">
    <location>
        <begin position="647"/>
        <end position="670"/>
    </location>
</feature>
<feature type="region of interest" description="Disordered" evidence="8">
    <location>
        <begin position="199"/>
        <end position="271"/>
    </location>
</feature>
<keyword evidence="4 7" id="KW-0863">Zinc-finger</keyword>
<evidence type="ECO:0000259" key="9">
    <source>
        <dbReference type="PROSITE" id="PS50157"/>
    </source>
</evidence>
<dbReference type="Pfam" id="PF00096">
    <property type="entry name" value="zf-C2H2"/>
    <property type="match status" value="1"/>
</dbReference>
<evidence type="ECO:0000256" key="2">
    <source>
        <dbReference type="ARBA" id="ARBA00022723"/>
    </source>
</evidence>
<keyword evidence="3" id="KW-0677">Repeat</keyword>
<dbReference type="GO" id="GO:0005634">
    <property type="term" value="C:nucleus"/>
    <property type="evidence" value="ECO:0007669"/>
    <property type="project" value="UniProtKB-SubCell"/>
</dbReference>
<dbReference type="AlphaFoldDB" id="A0A4T0X4C3"/>
<dbReference type="OrthoDB" id="3437960at2759"/>
<dbReference type="PROSITE" id="PS50157">
    <property type="entry name" value="ZINC_FINGER_C2H2_2"/>
    <property type="match status" value="2"/>
</dbReference>
<dbReference type="PANTHER" id="PTHR24379">
    <property type="entry name" value="KRAB AND ZINC FINGER DOMAIN-CONTAINING"/>
    <property type="match status" value="1"/>
</dbReference>
<evidence type="ECO:0000256" key="8">
    <source>
        <dbReference type="SAM" id="MobiDB-lite"/>
    </source>
</evidence>
<dbReference type="FunFam" id="3.30.160.60:FF:000145">
    <property type="entry name" value="Zinc finger protein 574"/>
    <property type="match status" value="1"/>
</dbReference>
<dbReference type="Proteomes" id="UP000307173">
    <property type="component" value="Unassembled WGS sequence"/>
</dbReference>
<dbReference type="GO" id="GO:0008270">
    <property type="term" value="F:zinc ion binding"/>
    <property type="evidence" value="ECO:0007669"/>
    <property type="project" value="UniProtKB-KW"/>
</dbReference>
<gene>
    <name evidence="10" type="ORF">CANINC_001287</name>
</gene>